<comment type="caution">
    <text evidence="1">The sequence shown here is derived from an EMBL/GenBank/DDBJ whole genome shotgun (WGS) entry which is preliminary data.</text>
</comment>
<evidence type="ECO:0008006" key="3">
    <source>
        <dbReference type="Google" id="ProtNLM"/>
    </source>
</evidence>
<gene>
    <name evidence="1" type="ORF">O4H32_06960</name>
</gene>
<reference evidence="1" key="1">
    <citation type="submission" date="2022-12" db="EMBL/GenBank/DDBJ databases">
        <title>Bacterial isolates from different developmental stages of Nematostella vectensis.</title>
        <authorList>
            <person name="Fraune S."/>
        </authorList>
    </citation>
    <scope>NUCLEOTIDE SEQUENCE</scope>
    <source>
        <strain evidence="1">G21619-S1</strain>
    </source>
</reference>
<protein>
    <recommendedName>
        <fullName evidence="3">YqjK-like protein</fullName>
    </recommendedName>
</protein>
<sequence length="122" mass="13609">MSTRLGDRPGRPKRESAADRRLRIELLRMRAGYERLAVRRGACRLAGELRPEALAAQARDRLGSIGLGWLGGGLQALRRYPVLLSLLTSVVTNRRRRGIALKTALIAGLVWLGKRRSRETDP</sequence>
<evidence type="ECO:0000313" key="2">
    <source>
        <dbReference type="Proteomes" id="UP001068379"/>
    </source>
</evidence>
<dbReference type="EMBL" id="JAPWHE010000003">
    <property type="protein sequence ID" value="MCZ4329687.1"/>
    <property type="molecule type" value="Genomic_DNA"/>
</dbReference>
<evidence type="ECO:0000313" key="1">
    <source>
        <dbReference type="EMBL" id="MCZ4329687.1"/>
    </source>
</evidence>
<name>A0ABT4M2Y5_9BURK</name>
<dbReference type="RefSeq" id="WP_269357848.1">
    <property type="nucleotide sequence ID" value="NZ_JAPWHE010000003.1"/>
</dbReference>
<organism evidence="1 2">
    <name type="scientific">Castellaniella denitrificans</name>
    <dbReference type="NCBI Taxonomy" id="56119"/>
    <lineage>
        <taxon>Bacteria</taxon>
        <taxon>Pseudomonadati</taxon>
        <taxon>Pseudomonadota</taxon>
        <taxon>Betaproteobacteria</taxon>
        <taxon>Burkholderiales</taxon>
        <taxon>Alcaligenaceae</taxon>
        <taxon>Castellaniella</taxon>
    </lineage>
</organism>
<keyword evidence="2" id="KW-1185">Reference proteome</keyword>
<proteinExistence type="predicted"/>
<dbReference type="Proteomes" id="UP001068379">
    <property type="component" value="Unassembled WGS sequence"/>
</dbReference>
<accession>A0ABT4M2Y5</accession>